<dbReference type="PANTHER" id="PTHR11545">
    <property type="entry name" value="RIBOSOMAL PROTEIN L13"/>
    <property type="match status" value="1"/>
</dbReference>
<dbReference type="KEGG" id="pml:ATP_00332"/>
<dbReference type="AlphaFoldDB" id="B3QZY2"/>
<dbReference type="Proteomes" id="UP000002020">
    <property type="component" value="Chromosome"/>
</dbReference>
<dbReference type="STRING" id="37692.ATP_00332"/>
<evidence type="ECO:0000256" key="2">
    <source>
        <dbReference type="ARBA" id="ARBA00022980"/>
    </source>
</evidence>
<dbReference type="Gene3D" id="3.90.1180.10">
    <property type="entry name" value="Ribosomal protein L13"/>
    <property type="match status" value="1"/>
</dbReference>
<dbReference type="PANTHER" id="PTHR11545:SF2">
    <property type="entry name" value="LARGE RIBOSOMAL SUBUNIT PROTEIN UL13M"/>
    <property type="match status" value="1"/>
</dbReference>
<evidence type="ECO:0000313" key="7">
    <source>
        <dbReference type="Proteomes" id="UP000002020"/>
    </source>
</evidence>
<dbReference type="HAMAP" id="MF_01366">
    <property type="entry name" value="Ribosomal_uL13"/>
    <property type="match status" value="1"/>
</dbReference>
<comment type="subunit">
    <text evidence="5">Part of the 50S ribosomal subunit.</text>
</comment>
<dbReference type="SUPFAM" id="SSF52161">
    <property type="entry name" value="Ribosomal protein L13"/>
    <property type="match status" value="1"/>
</dbReference>
<evidence type="ECO:0000256" key="4">
    <source>
        <dbReference type="ARBA" id="ARBA00035201"/>
    </source>
</evidence>
<evidence type="ECO:0000256" key="3">
    <source>
        <dbReference type="ARBA" id="ARBA00023274"/>
    </source>
</evidence>
<dbReference type="PIRSF" id="PIRSF002181">
    <property type="entry name" value="Ribosomal_L13"/>
    <property type="match status" value="1"/>
</dbReference>
<dbReference type="InterPro" id="IPR005823">
    <property type="entry name" value="Ribosomal_uL13_bac-type"/>
</dbReference>
<dbReference type="GO" id="GO:0003735">
    <property type="term" value="F:structural constituent of ribosome"/>
    <property type="evidence" value="ECO:0007669"/>
    <property type="project" value="InterPro"/>
</dbReference>
<keyword evidence="3 5" id="KW-0687">Ribonucleoprotein</keyword>
<accession>B3QZY2</accession>
<dbReference type="GO" id="GO:0006412">
    <property type="term" value="P:translation"/>
    <property type="evidence" value="ECO:0007669"/>
    <property type="project" value="UniProtKB-UniRule"/>
</dbReference>
<keyword evidence="2 5" id="KW-0689">Ribosomal protein</keyword>
<dbReference type="GO" id="GO:0022625">
    <property type="term" value="C:cytosolic large ribosomal subunit"/>
    <property type="evidence" value="ECO:0007669"/>
    <property type="project" value="TreeGrafter"/>
</dbReference>
<dbReference type="EMBL" id="CU469464">
    <property type="protein sequence ID" value="CAP18519.1"/>
    <property type="molecule type" value="Genomic_DNA"/>
</dbReference>
<evidence type="ECO:0000256" key="1">
    <source>
        <dbReference type="ARBA" id="ARBA00006227"/>
    </source>
</evidence>
<sequence>MYNDKTFMANDKTFVKKWFIVDAKNKTLGRLSTKIASILKGKHKPFYTPHIDNGDYVIVINADQVALTGNKWKKKYYYRHSGYPGGLTKVTAGDMIKKFPTRIVEKAILGMLPHNKLGSKIGKKLFVYAKENYKQKAQKPESLEV</sequence>
<proteinExistence type="inferred from homology"/>
<dbReference type="FunFam" id="3.90.1180.10:FF:000001">
    <property type="entry name" value="50S ribosomal protein L13"/>
    <property type="match status" value="1"/>
</dbReference>
<evidence type="ECO:0000256" key="5">
    <source>
        <dbReference type="HAMAP-Rule" id="MF_01366"/>
    </source>
</evidence>
<keyword evidence="7" id="KW-1185">Reference proteome</keyword>
<dbReference type="NCBIfam" id="TIGR01066">
    <property type="entry name" value="rplM_bact"/>
    <property type="match status" value="1"/>
</dbReference>
<comment type="function">
    <text evidence="5">This protein is one of the early assembly proteins of the 50S ribosomal subunit, although it is not seen to bind rRNA by itself. It is important during the early stages of 50S assembly.</text>
</comment>
<comment type="similarity">
    <text evidence="1 5">Belongs to the universal ribosomal protein uL13 family.</text>
</comment>
<dbReference type="InterPro" id="IPR005822">
    <property type="entry name" value="Ribosomal_uL13"/>
</dbReference>
<reference evidence="6 7" key="1">
    <citation type="journal article" date="2008" name="BMC Genomics">
        <title>The linear chromosome of the plant-pathogenic mycoplasma 'Candidatus Phytoplasma mali'.</title>
        <authorList>
            <person name="Kube M."/>
            <person name="Schneider B."/>
            <person name="Kuhl H."/>
            <person name="Dandekar T."/>
            <person name="Heitmann K."/>
            <person name="Migdoll A.M."/>
            <person name="Reinhardt R."/>
            <person name="Seemueller E."/>
        </authorList>
    </citation>
    <scope>NUCLEOTIDE SEQUENCE [LARGE SCALE GENOMIC DNA]</scope>
    <source>
        <strain evidence="6 7">AT</strain>
    </source>
</reference>
<dbReference type="eggNOG" id="COG0102">
    <property type="taxonomic scope" value="Bacteria"/>
</dbReference>
<dbReference type="GO" id="GO:0003729">
    <property type="term" value="F:mRNA binding"/>
    <property type="evidence" value="ECO:0007669"/>
    <property type="project" value="UniProtKB-ARBA"/>
</dbReference>
<protein>
    <recommendedName>
        <fullName evidence="4 5">Large ribosomal subunit protein uL13</fullName>
    </recommendedName>
</protein>
<name>B3QZY2_PHYMT</name>
<evidence type="ECO:0000313" key="6">
    <source>
        <dbReference type="EMBL" id="CAP18519.1"/>
    </source>
</evidence>
<organism evidence="6 7">
    <name type="scientific">Phytoplasma mali (strain AT)</name>
    <dbReference type="NCBI Taxonomy" id="482235"/>
    <lineage>
        <taxon>Bacteria</taxon>
        <taxon>Bacillati</taxon>
        <taxon>Mycoplasmatota</taxon>
        <taxon>Mollicutes</taxon>
        <taxon>Acholeplasmatales</taxon>
        <taxon>Acholeplasmataceae</taxon>
        <taxon>Candidatus Phytoplasma</taxon>
        <taxon>16SrX (Apple proliferation group)</taxon>
    </lineage>
</organism>
<dbReference type="CDD" id="cd00392">
    <property type="entry name" value="Ribosomal_L13"/>
    <property type="match status" value="1"/>
</dbReference>
<dbReference type="GO" id="GO:0017148">
    <property type="term" value="P:negative regulation of translation"/>
    <property type="evidence" value="ECO:0007669"/>
    <property type="project" value="TreeGrafter"/>
</dbReference>
<dbReference type="InterPro" id="IPR036899">
    <property type="entry name" value="Ribosomal_uL13_sf"/>
</dbReference>
<gene>
    <name evidence="5 6" type="primary">rplM</name>
    <name evidence="6" type="ordered locus">ATP_00332</name>
</gene>
<dbReference type="HOGENOM" id="CLU_082184_2_2_14"/>
<dbReference type="Pfam" id="PF00572">
    <property type="entry name" value="Ribosomal_L13"/>
    <property type="match status" value="1"/>
</dbReference>